<name>A0AAV6INH9_9ERIC</name>
<proteinExistence type="predicted"/>
<feature type="compositionally biased region" description="Polar residues" evidence="1">
    <location>
        <begin position="29"/>
        <end position="41"/>
    </location>
</feature>
<comment type="caution">
    <text evidence="2">The sequence shown here is derived from an EMBL/GenBank/DDBJ whole genome shotgun (WGS) entry which is preliminary data.</text>
</comment>
<evidence type="ECO:0000256" key="1">
    <source>
        <dbReference type="SAM" id="MobiDB-lite"/>
    </source>
</evidence>
<dbReference type="AlphaFoldDB" id="A0AAV6INH9"/>
<dbReference type="Proteomes" id="UP000823749">
    <property type="component" value="Chromosome 10"/>
</dbReference>
<gene>
    <name evidence="2" type="ORF">RHGRI_030555</name>
</gene>
<dbReference type="EMBL" id="JACTNZ010000010">
    <property type="protein sequence ID" value="KAG5530217.1"/>
    <property type="molecule type" value="Genomic_DNA"/>
</dbReference>
<sequence>MKAHSWPRLQNNPQQPEESHAPPVPVMPDNQTPGSECSVNNANNQNYQWLRDEVIELVRILKSTAIGNRLLTDALQQNTTLSLLRQCI</sequence>
<accession>A0AAV6INH9</accession>
<keyword evidence="3" id="KW-1185">Reference proteome</keyword>
<evidence type="ECO:0000313" key="3">
    <source>
        <dbReference type="Proteomes" id="UP000823749"/>
    </source>
</evidence>
<evidence type="ECO:0000313" key="2">
    <source>
        <dbReference type="EMBL" id="KAG5530217.1"/>
    </source>
</evidence>
<reference evidence="2" key="1">
    <citation type="submission" date="2020-08" db="EMBL/GenBank/DDBJ databases">
        <title>Plant Genome Project.</title>
        <authorList>
            <person name="Zhang R.-G."/>
        </authorList>
    </citation>
    <scope>NUCLEOTIDE SEQUENCE</scope>
    <source>
        <strain evidence="2">WSP0</strain>
        <tissue evidence="2">Leaf</tissue>
    </source>
</reference>
<protein>
    <submittedName>
        <fullName evidence="2">Uncharacterized protein</fullName>
    </submittedName>
</protein>
<organism evidence="2 3">
    <name type="scientific">Rhododendron griersonianum</name>
    <dbReference type="NCBI Taxonomy" id="479676"/>
    <lineage>
        <taxon>Eukaryota</taxon>
        <taxon>Viridiplantae</taxon>
        <taxon>Streptophyta</taxon>
        <taxon>Embryophyta</taxon>
        <taxon>Tracheophyta</taxon>
        <taxon>Spermatophyta</taxon>
        <taxon>Magnoliopsida</taxon>
        <taxon>eudicotyledons</taxon>
        <taxon>Gunneridae</taxon>
        <taxon>Pentapetalae</taxon>
        <taxon>asterids</taxon>
        <taxon>Ericales</taxon>
        <taxon>Ericaceae</taxon>
        <taxon>Ericoideae</taxon>
        <taxon>Rhodoreae</taxon>
        <taxon>Rhododendron</taxon>
    </lineage>
</organism>
<feature type="region of interest" description="Disordered" evidence="1">
    <location>
        <begin position="1"/>
        <end position="41"/>
    </location>
</feature>